<evidence type="ECO:0000256" key="4">
    <source>
        <dbReference type="ARBA" id="ARBA00023128"/>
    </source>
</evidence>
<dbReference type="EMBL" id="KQ242301">
    <property type="protein sequence ID" value="KNC79460.1"/>
    <property type="molecule type" value="Genomic_DNA"/>
</dbReference>
<evidence type="ECO:0000313" key="8">
    <source>
        <dbReference type="EMBL" id="KNC79460.1"/>
    </source>
</evidence>
<name>A0A0L0FRR8_9EUKA</name>
<evidence type="ECO:0000256" key="2">
    <source>
        <dbReference type="ARBA" id="ARBA00009331"/>
    </source>
</evidence>
<dbReference type="InterPro" id="IPR039297">
    <property type="entry name" value="COX7a"/>
</dbReference>
<dbReference type="GO" id="GO:0005743">
    <property type="term" value="C:mitochondrial inner membrane"/>
    <property type="evidence" value="ECO:0007669"/>
    <property type="project" value="UniProtKB-SubCell"/>
</dbReference>
<evidence type="ECO:0000256" key="1">
    <source>
        <dbReference type="ARBA" id="ARBA00004273"/>
    </source>
</evidence>
<evidence type="ECO:0000256" key="5">
    <source>
        <dbReference type="ARBA" id="ARBA00023136"/>
    </source>
</evidence>
<sequence length="129" mass="13767">MAFHYGSFGKGAGPSALDACMGIEKKVPHIIFPGGETSTDKPATPRAPVRGASAPAKNSGFFAFLVNRPNRMPEMQQLFLKDMGAKAVHRMGPRDRQINLLCGFLSVVGTVAVVYQMGSMSLGINKKGK</sequence>
<comment type="similarity">
    <text evidence="2">Belongs to the cytochrome c oxidase VIIa family.</text>
</comment>
<dbReference type="GO" id="GO:0006123">
    <property type="term" value="P:mitochondrial electron transport, cytochrome c to oxygen"/>
    <property type="evidence" value="ECO:0007669"/>
    <property type="project" value="InterPro"/>
</dbReference>
<dbReference type="RefSeq" id="XP_014153362.1">
    <property type="nucleotide sequence ID" value="XM_014297887.1"/>
</dbReference>
<dbReference type="InterPro" id="IPR036539">
    <property type="entry name" value="Cyt_c_oxidase_su7a_sf"/>
</dbReference>
<dbReference type="Pfam" id="PF02238">
    <property type="entry name" value="COX7a"/>
    <property type="match status" value="1"/>
</dbReference>
<keyword evidence="9" id="KW-1185">Reference proteome</keyword>
<keyword evidence="7" id="KW-1133">Transmembrane helix</keyword>
<keyword evidence="3" id="KW-0999">Mitochondrion inner membrane</keyword>
<reference evidence="8 9" key="1">
    <citation type="submission" date="2011-02" db="EMBL/GenBank/DDBJ databases">
        <title>The Genome Sequence of Sphaeroforma arctica JP610.</title>
        <authorList>
            <consortium name="The Broad Institute Genome Sequencing Platform"/>
            <person name="Russ C."/>
            <person name="Cuomo C."/>
            <person name="Young S.K."/>
            <person name="Zeng Q."/>
            <person name="Gargeya S."/>
            <person name="Alvarado L."/>
            <person name="Berlin A."/>
            <person name="Chapman S.B."/>
            <person name="Chen Z."/>
            <person name="Freedman E."/>
            <person name="Gellesch M."/>
            <person name="Goldberg J."/>
            <person name="Griggs A."/>
            <person name="Gujja S."/>
            <person name="Heilman E."/>
            <person name="Heiman D."/>
            <person name="Howarth C."/>
            <person name="Mehta T."/>
            <person name="Neiman D."/>
            <person name="Pearson M."/>
            <person name="Roberts A."/>
            <person name="Saif S."/>
            <person name="Shea T."/>
            <person name="Shenoy N."/>
            <person name="Sisk P."/>
            <person name="Stolte C."/>
            <person name="Sykes S."/>
            <person name="White J."/>
            <person name="Yandava C."/>
            <person name="Burger G."/>
            <person name="Gray M.W."/>
            <person name="Holland P.W.H."/>
            <person name="King N."/>
            <person name="Lang F.B.F."/>
            <person name="Roger A.J."/>
            <person name="Ruiz-Trillo I."/>
            <person name="Haas B."/>
            <person name="Nusbaum C."/>
            <person name="Birren B."/>
        </authorList>
    </citation>
    <scope>NUCLEOTIDE SEQUENCE [LARGE SCALE GENOMIC DNA]</scope>
    <source>
        <strain evidence="8 9">JP610</strain>
    </source>
</reference>
<dbReference type="Proteomes" id="UP000054560">
    <property type="component" value="Unassembled WGS sequence"/>
</dbReference>
<keyword evidence="7" id="KW-0812">Transmembrane</keyword>
<feature type="region of interest" description="Disordered" evidence="6">
    <location>
        <begin position="33"/>
        <end position="52"/>
    </location>
</feature>
<evidence type="ECO:0000256" key="6">
    <source>
        <dbReference type="SAM" id="MobiDB-lite"/>
    </source>
</evidence>
<dbReference type="GeneID" id="25908649"/>
<proteinExistence type="inferred from homology"/>
<evidence type="ECO:0000256" key="7">
    <source>
        <dbReference type="SAM" id="Phobius"/>
    </source>
</evidence>
<keyword evidence="5 7" id="KW-0472">Membrane</keyword>
<gene>
    <name evidence="8" type="ORF">SARC_08145</name>
</gene>
<accession>A0A0L0FRR8</accession>
<comment type="subcellular location">
    <subcellularLocation>
        <location evidence="1">Mitochondrion inner membrane</location>
    </subcellularLocation>
</comment>
<evidence type="ECO:0000313" key="9">
    <source>
        <dbReference type="Proteomes" id="UP000054560"/>
    </source>
</evidence>
<dbReference type="Gene3D" id="4.10.91.10">
    <property type="entry name" value="Cytochrome c oxidase, subunit VIIa"/>
    <property type="match status" value="1"/>
</dbReference>
<organism evidence="8 9">
    <name type="scientific">Sphaeroforma arctica JP610</name>
    <dbReference type="NCBI Taxonomy" id="667725"/>
    <lineage>
        <taxon>Eukaryota</taxon>
        <taxon>Ichthyosporea</taxon>
        <taxon>Ichthyophonida</taxon>
        <taxon>Sphaeroforma</taxon>
    </lineage>
</organism>
<protein>
    <submittedName>
        <fullName evidence="8">Uncharacterized protein</fullName>
    </submittedName>
</protein>
<feature type="transmembrane region" description="Helical" evidence="7">
    <location>
        <begin position="98"/>
        <end position="118"/>
    </location>
</feature>
<dbReference type="GO" id="GO:0045277">
    <property type="term" value="C:respiratory chain complex IV"/>
    <property type="evidence" value="ECO:0007669"/>
    <property type="project" value="InterPro"/>
</dbReference>
<evidence type="ECO:0000256" key="3">
    <source>
        <dbReference type="ARBA" id="ARBA00022792"/>
    </source>
</evidence>
<keyword evidence="4" id="KW-0496">Mitochondrion</keyword>
<dbReference type="AlphaFoldDB" id="A0A0L0FRR8"/>